<dbReference type="GO" id="GO:0016747">
    <property type="term" value="F:acyltransferase activity, transferring groups other than amino-acyl groups"/>
    <property type="evidence" value="ECO:0007669"/>
    <property type="project" value="InterPro"/>
</dbReference>
<evidence type="ECO:0000256" key="1">
    <source>
        <dbReference type="ARBA" id="ARBA00022679"/>
    </source>
</evidence>
<gene>
    <name evidence="4" type="ORF">LX80_02612</name>
</gene>
<dbReference type="Pfam" id="PF00583">
    <property type="entry name" value="Acetyltransf_1"/>
    <property type="match status" value="1"/>
</dbReference>
<name>A0A2W7SB27_9BACT</name>
<dbReference type="Gene3D" id="3.40.630.30">
    <property type="match status" value="1"/>
</dbReference>
<dbReference type="RefSeq" id="WP_111297102.1">
    <property type="nucleotide sequence ID" value="NZ_QKZV01000011.1"/>
</dbReference>
<comment type="caution">
    <text evidence="4">The sequence shown here is derived from an EMBL/GenBank/DDBJ whole genome shotgun (WGS) entry which is preliminary data.</text>
</comment>
<evidence type="ECO:0000259" key="3">
    <source>
        <dbReference type="PROSITE" id="PS51186"/>
    </source>
</evidence>
<dbReference type="InterPro" id="IPR000182">
    <property type="entry name" value="GNAT_dom"/>
</dbReference>
<proteinExistence type="predicted"/>
<dbReference type="Proteomes" id="UP000249720">
    <property type="component" value="Unassembled WGS sequence"/>
</dbReference>
<evidence type="ECO:0000256" key="2">
    <source>
        <dbReference type="ARBA" id="ARBA00023315"/>
    </source>
</evidence>
<evidence type="ECO:0000313" key="5">
    <source>
        <dbReference type="Proteomes" id="UP000249720"/>
    </source>
</evidence>
<dbReference type="PANTHER" id="PTHR43072">
    <property type="entry name" value="N-ACETYLTRANSFERASE"/>
    <property type="match status" value="1"/>
</dbReference>
<evidence type="ECO:0000313" key="4">
    <source>
        <dbReference type="EMBL" id="PZX60045.1"/>
    </source>
</evidence>
<protein>
    <submittedName>
        <fullName evidence="4">Phosphinothricin acetyltransferase</fullName>
    </submittedName>
</protein>
<reference evidence="4 5" key="1">
    <citation type="submission" date="2018-06" db="EMBL/GenBank/DDBJ databases">
        <title>Genomic Encyclopedia of Archaeal and Bacterial Type Strains, Phase II (KMG-II): from individual species to whole genera.</title>
        <authorList>
            <person name="Goeker M."/>
        </authorList>
    </citation>
    <scope>NUCLEOTIDE SEQUENCE [LARGE SCALE GENOMIC DNA]</scope>
    <source>
        <strain evidence="4 5">DSM 23241</strain>
    </source>
</reference>
<dbReference type="InterPro" id="IPR016181">
    <property type="entry name" value="Acyl_CoA_acyltransferase"/>
</dbReference>
<dbReference type="PANTHER" id="PTHR43072:SF23">
    <property type="entry name" value="UPF0039 PROTEIN C11D3.02C"/>
    <property type="match status" value="1"/>
</dbReference>
<keyword evidence="2" id="KW-0012">Acyltransferase</keyword>
<dbReference type="PROSITE" id="PS51186">
    <property type="entry name" value="GNAT"/>
    <property type="match status" value="1"/>
</dbReference>
<keyword evidence="1 4" id="KW-0808">Transferase</keyword>
<dbReference type="SUPFAM" id="SSF55729">
    <property type="entry name" value="Acyl-CoA N-acyltransferases (Nat)"/>
    <property type="match status" value="1"/>
</dbReference>
<keyword evidence="5" id="KW-1185">Reference proteome</keyword>
<organism evidence="4 5">
    <name type="scientific">Hydrotalea sandarakina</name>
    <dbReference type="NCBI Taxonomy" id="1004304"/>
    <lineage>
        <taxon>Bacteria</taxon>
        <taxon>Pseudomonadati</taxon>
        <taxon>Bacteroidota</taxon>
        <taxon>Chitinophagia</taxon>
        <taxon>Chitinophagales</taxon>
        <taxon>Chitinophagaceae</taxon>
        <taxon>Hydrotalea</taxon>
    </lineage>
</organism>
<dbReference type="CDD" id="cd04301">
    <property type="entry name" value="NAT_SF"/>
    <property type="match status" value="1"/>
</dbReference>
<accession>A0A2W7SB27</accession>
<dbReference type="AlphaFoldDB" id="A0A2W7SB27"/>
<sequence>METFIIMPLLPSNWQQVKSIYESGIATGMATFETKAPEWEQWNNSHLPFARLVAVENNKVIGWAALSPVSNRCVYGGVAEVSVYIAPEQRGKGVGKKLLQQLITESEANGIWTLQAGIFAENTASAKLHESVGFRLVGYREKIGQLGSEWKNTILMERRSTKVGI</sequence>
<dbReference type="OrthoDB" id="9799096at2"/>
<feature type="domain" description="N-acetyltransferase" evidence="3">
    <location>
        <begin position="4"/>
        <end position="161"/>
    </location>
</feature>
<dbReference type="EMBL" id="QKZV01000011">
    <property type="protein sequence ID" value="PZX60045.1"/>
    <property type="molecule type" value="Genomic_DNA"/>
</dbReference>